<keyword evidence="10" id="KW-1185">Reference proteome</keyword>
<evidence type="ECO:0000259" key="8">
    <source>
        <dbReference type="Pfam" id="PF06808"/>
    </source>
</evidence>
<feature type="transmembrane region" description="Helical" evidence="7">
    <location>
        <begin position="277"/>
        <end position="299"/>
    </location>
</feature>
<dbReference type="GO" id="GO:0022857">
    <property type="term" value="F:transmembrane transporter activity"/>
    <property type="evidence" value="ECO:0007669"/>
    <property type="project" value="UniProtKB-UniRule"/>
</dbReference>
<keyword evidence="6 7" id="KW-0472">Membrane</keyword>
<gene>
    <name evidence="9" type="ORF">SAMN04487974_10490</name>
</gene>
<keyword evidence="5 7" id="KW-1133">Transmembrane helix</keyword>
<evidence type="ECO:0000256" key="6">
    <source>
        <dbReference type="ARBA" id="ARBA00023136"/>
    </source>
</evidence>
<feature type="transmembrane region" description="Helical" evidence="7">
    <location>
        <begin position="141"/>
        <end position="167"/>
    </location>
</feature>
<feature type="transmembrane region" description="Helical" evidence="7">
    <location>
        <begin position="99"/>
        <end position="120"/>
    </location>
</feature>
<evidence type="ECO:0000256" key="3">
    <source>
        <dbReference type="ARBA" id="ARBA00022519"/>
    </source>
</evidence>
<feature type="transmembrane region" description="Helical" evidence="7">
    <location>
        <begin position="360"/>
        <end position="385"/>
    </location>
</feature>
<dbReference type="Pfam" id="PF06808">
    <property type="entry name" value="DctM"/>
    <property type="match status" value="1"/>
</dbReference>
<protein>
    <recommendedName>
        <fullName evidence="7">TRAP transporter large permease protein</fullName>
    </recommendedName>
</protein>
<feature type="transmembrane region" description="Helical" evidence="7">
    <location>
        <begin position="59"/>
        <end position="79"/>
    </location>
</feature>
<dbReference type="PIRSF" id="PIRSF006066">
    <property type="entry name" value="HI0050"/>
    <property type="match status" value="1"/>
</dbReference>
<dbReference type="AlphaFoldDB" id="A0A1G7VEM1"/>
<feature type="transmembrane region" description="Helical" evidence="7">
    <location>
        <begin position="319"/>
        <end position="348"/>
    </location>
</feature>
<dbReference type="OrthoDB" id="7824289at2"/>
<keyword evidence="3 7" id="KW-0997">Cell inner membrane</keyword>
<keyword evidence="2" id="KW-1003">Cell membrane</keyword>
<organism evidence="9 10">
    <name type="scientific">Pelagibacterium luteolum</name>
    <dbReference type="NCBI Taxonomy" id="440168"/>
    <lineage>
        <taxon>Bacteria</taxon>
        <taxon>Pseudomonadati</taxon>
        <taxon>Pseudomonadota</taxon>
        <taxon>Alphaproteobacteria</taxon>
        <taxon>Hyphomicrobiales</taxon>
        <taxon>Devosiaceae</taxon>
        <taxon>Pelagibacterium</taxon>
    </lineage>
</organism>
<dbReference type="GO" id="GO:0005886">
    <property type="term" value="C:plasma membrane"/>
    <property type="evidence" value="ECO:0007669"/>
    <property type="project" value="UniProtKB-SubCell"/>
</dbReference>
<dbReference type="NCBIfam" id="TIGR00786">
    <property type="entry name" value="dctM"/>
    <property type="match status" value="1"/>
</dbReference>
<dbReference type="InterPro" id="IPR004681">
    <property type="entry name" value="TRAP_DctM"/>
</dbReference>
<dbReference type="Proteomes" id="UP000199495">
    <property type="component" value="Unassembled WGS sequence"/>
</dbReference>
<dbReference type="RefSeq" id="WP_090595143.1">
    <property type="nucleotide sequence ID" value="NZ_FNCS01000004.1"/>
</dbReference>
<dbReference type="PANTHER" id="PTHR33362">
    <property type="entry name" value="SIALIC ACID TRAP TRANSPORTER PERMEASE PROTEIN SIAT-RELATED"/>
    <property type="match status" value="1"/>
</dbReference>
<proteinExistence type="inferred from homology"/>
<comment type="similarity">
    <text evidence="7">Belongs to the TRAP transporter large permease family.</text>
</comment>
<feature type="transmembrane region" description="Helical" evidence="7">
    <location>
        <begin position="218"/>
        <end position="240"/>
    </location>
</feature>
<evidence type="ECO:0000256" key="5">
    <source>
        <dbReference type="ARBA" id="ARBA00022989"/>
    </source>
</evidence>
<feature type="transmembrane region" description="Helical" evidence="7">
    <location>
        <begin position="246"/>
        <end position="265"/>
    </location>
</feature>
<comment type="subcellular location">
    <subcellularLocation>
        <location evidence="1 7">Cell inner membrane</location>
        <topology evidence="1 7">Multi-pass membrane protein</topology>
    </subcellularLocation>
</comment>
<comment type="subunit">
    <text evidence="7">The complex comprises the extracytoplasmic solute receptor protein and the two transmembrane proteins.</text>
</comment>
<dbReference type="InterPro" id="IPR010656">
    <property type="entry name" value="DctM"/>
</dbReference>
<evidence type="ECO:0000256" key="1">
    <source>
        <dbReference type="ARBA" id="ARBA00004429"/>
    </source>
</evidence>
<keyword evidence="4 7" id="KW-0812">Transmembrane</keyword>
<sequence length="434" mass="46230">MSVITDPFFLCIASILILAIIGLPIGLSMIVGSVLYLFLSGLDMGIVAEQFMNRMYSNYIILAVPLFILAAEFMNTGSLSDRLLTWCNAVVGRFRGGLAQVNVLQSIVFAGMSGSALADAAGTGKMVHSLMTRDGRYTSSFAAALTAASAVIGPIIPPSIPMVFYALVSDTSIGFLFLAGVIPGLIMGITQAIVVYIQARRQNFPVEKPVPLREIPKITWYSLPALMLPVVLMYCIYSGVTTPTEAAAVAAAYALIVSAVLYRGISWNGLYTSLLSSAKTTVSIGMLIGGALVLNYVVTVENIPASLSVLLTQWDLDPITFLIVVNILLLLLGCVLEGTAIILIIVPVLVPSAAALGIDLVHFGVVVVVNVMIGLITPPYGMLLFVMNTISGAKLSDIIKDTMPFLLALIVSLLVFTFVPDTVLWLPRLMGYQG</sequence>
<evidence type="ECO:0000256" key="2">
    <source>
        <dbReference type="ARBA" id="ARBA00022475"/>
    </source>
</evidence>
<feature type="domain" description="TRAP C4-dicarboxylate transport system permease DctM subunit" evidence="8">
    <location>
        <begin position="13"/>
        <end position="421"/>
    </location>
</feature>
<dbReference type="PANTHER" id="PTHR33362:SF3">
    <property type="entry name" value="SIALIC ACID TRAP TRANSPORTER PERMEASE PROTEIN SIAT"/>
    <property type="match status" value="1"/>
</dbReference>
<feature type="transmembrane region" description="Helical" evidence="7">
    <location>
        <begin position="12"/>
        <end position="39"/>
    </location>
</feature>
<dbReference type="STRING" id="440168.SAMN04487974_10490"/>
<accession>A0A1G7VEM1</accession>
<name>A0A1G7VEM1_9HYPH</name>
<evidence type="ECO:0000256" key="7">
    <source>
        <dbReference type="RuleBase" id="RU369079"/>
    </source>
</evidence>
<reference evidence="9 10" key="1">
    <citation type="submission" date="2016-10" db="EMBL/GenBank/DDBJ databases">
        <authorList>
            <person name="de Groot N.N."/>
        </authorList>
    </citation>
    <scope>NUCLEOTIDE SEQUENCE [LARGE SCALE GENOMIC DNA]</scope>
    <source>
        <strain evidence="9 10">CGMCC 1.10267</strain>
    </source>
</reference>
<comment type="function">
    <text evidence="7">Part of the tripartite ATP-independent periplasmic (TRAP) transport system.</text>
</comment>
<dbReference type="EMBL" id="FNCS01000004">
    <property type="protein sequence ID" value="SDG58183.1"/>
    <property type="molecule type" value="Genomic_DNA"/>
</dbReference>
<keyword evidence="7" id="KW-0813">Transport</keyword>
<evidence type="ECO:0000256" key="4">
    <source>
        <dbReference type="ARBA" id="ARBA00022692"/>
    </source>
</evidence>
<feature type="transmembrane region" description="Helical" evidence="7">
    <location>
        <begin position="405"/>
        <end position="426"/>
    </location>
</feature>
<feature type="transmembrane region" description="Helical" evidence="7">
    <location>
        <begin position="173"/>
        <end position="197"/>
    </location>
</feature>
<evidence type="ECO:0000313" key="10">
    <source>
        <dbReference type="Proteomes" id="UP000199495"/>
    </source>
</evidence>
<evidence type="ECO:0000313" key="9">
    <source>
        <dbReference type="EMBL" id="SDG58183.1"/>
    </source>
</evidence>